<dbReference type="Proteomes" id="UP000186594">
    <property type="component" value="Unassembled WGS sequence"/>
</dbReference>
<dbReference type="Gene3D" id="3.50.50.60">
    <property type="entry name" value="FAD/NAD(P)-binding domain"/>
    <property type="match status" value="2"/>
</dbReference>
<gene>
    <name evidence="2" type="ORF">NEOLI_002066</name>
</gene>
<organism evidence="2 3">
    <name type="scientific">Neolecta irregularis (strain DAH-3)</name>
    <dbReference type="NCBI Taxonomy" id="1198029"/>
    <lineage>
        <taxon>Eukaryota</taxon>
        <taxon>Fungi</taxon>
        <taxon>Dikarya</taxon>
        <taxon>Ascomycota</taxon>
        <taxon>Taphrinomycotina</taxon>
        <taxon>Neolectales</taxon>
        <taxon>Neolectaceae</taxon>
        <taxon>Neolecta</taxon>
    </lineage>
</organism>
<accession>A0A1U7LSP0</accession>
<dbReference type="Gene3D" id="3.30.9.10">
    <property type="entry name" value="D-Amino Acid Oxidase, subunit A, domain 2"/>
    <property type="match status" value="1"/>
</dbReference>
<dbReference type="AlphaFoldDB" id="A0A1U7LSP0"/>
<proteinExistence type="predicted"/>
<evidence type="ECO:0000313" key="3">
    <source>
        <dbReference type="Proteomes" id="UP000186594"/>
    </source>
</evidence>
<dbReference type="PANTHER" id="PTHR13847">
    <property type="entry name" value="SARCOSINE DEHYDROGENASE-RELATED"/>
    <property type="match status" value="1"/>
</dbReference>
<dbReference type="SUPFAM" id="SSF51905">
    <property type="entry name" value="FAD/NAD(P)-binding domain"/>
    <property type="match status" value="1"/>
</dbReference>
<dbReference type="GO" id="GO:0005770">
    <property type="term" value="C:late endosome"/>
    <property type="evidence" value="ECO:0007669"/>
    <property type="project" value="TreeGrafter"/>
</dbReference>
<dbReference type="EMBL" id="LXFE01000337">
    <property type="protein sequence ID" value="OLL25664.1"/>
    <property type="molecule type" value="Genomic_DNA"/>
</dbReference>
<dbReference type="InterPro" id="IPR006076">
    <property type="entry name" value="FAD-dep_OxRdtase"/>
</dbReference>
<keyword evidence="3" id="KW-1185">Reference proteome</keyword>
<dbReference type="PANTHER" id="PTHR13847:SF150">
    <property type="entry name" value="OXIDOREDUCTASE TDA3-RELATED"/>
    <property type="match status" value="1"/>
</dbReference>
<dbReference type="OrthoDB" id="498204at2759"/>
<comment type="caution">
    <text evidence="2">The sequence shown here is derived from an EMBL/GenBank/DDBJ whole genome shotgun (WGS) entry which is preliminary data.</text>
</comment>
<dbReference type="GO" id="GO:0042147">
    <property type="term" value="P:retrograde transport, endosome to Golgi"/>
    <property type="evidence" value="ECO:0007669"/>
    <property type="project" value="TreeGrafter"/>
</dbReference>
<dbReference type="Pfam" id="PF01266">
    <property type="entry name" value="DAO"/>
    <property type="match status" value="1"/>
</dbReference>
<evidence type="ECO:0000313" key="2">
    <source>
        <dbReference type="EMBL" id="OLL25664.1"/>
    </source>
</evidence>
<feature type="domain" description="FAD dependent oxidoreductase" evidence="1">
    <location>
        <begin position="6"/>
        <end position="345"/>
    </location>
</feature>
<dbReference type="OMA" id="RPFNEAY"/>
<name>A0A1U7LSP0_NEOID</name>
<reference evidence="2 3" key="1">
    <citation type="submission" date="2016-04" db="EMBL/GenBank/DDBJ databases">
        <title>Evolutionary innovation and constraint leading to complex multicellularity in the Ascomycota.</title>
        <authorList>
            <person name="Cisse O."/>
            <person name="Nguyen A."/>
            <person name="Hewitt D.A."/>
            <person name="Jedd G."/>
            <person name="Stajich J.E."/>
        </authorList>
    </citation>
    <scope>NUCLEOTIDE SEQUENCE [LARGE SCALE GENOMIC DNA]</scope>
    <source>
        <strain evidence="2 3">DAH-3</strain>
    </source>
</reference>
<dbReference type="GO" id="GO:0005829">
    <property type="term" value="C:cytosol"/>
    <property type="evidence" value="ECO:0007669"/>
    <property type="project" value="GOC"/>
</dbReference>
<dbReference type="STRING" id="1198029.A0A1U7LSP0"/>
<sequence>MSREHIVIVGGGIQGASTAYYITHHQSFSAETTDLTLIEAVSPACAASGNAGGFIAPNWHGKLTSKLADLSWHEHQRLAQKHPRLWDYIQLDTFSVKADENSKQRVVLPRTIDWLDGNAIEHAELLEPEMILLRFKLTIGLLNLAKDKGLNVINGKVKSFEQKAESKDIEFLIYSTSSMEHQTLKVTKVIFTLGPWTSSLLPQTRITGQRAHAITIIPTRPTTPHAFFTSVTSKGEILDEPEIYARPDEVYVCGETDNEPLPETADQVKTDVEKCKKLHRAVCSISRVLLEGHTNSQRACYLPVGPMNGPLVGRVGSLGNCWIGAGHSVWGICLSTGTGLVLSEMVMSGKKIEDIIGSYPSPDSMIGSYLPVS</sequence>
<evidence type="ECO:0000259" key="1">
    <source>
        <dbReference type="Pfam" id="PF01266"/>
    </source>
</evidence>
<dbReference type="InterPro" id="IPR036188">
    <property type="entry name" value="FAD/NAD-bd_sf"/>
</dbReference>
<protein>
    <submittedName>
        <fullName evidence="2">Putative oxidoreductase</fullName>
    </submittedName>
</protein>